<reference evidence="1 2" key="1">
    <citation type="journal article" date="2015" name="Nature">
        <title>rRNA introns, odd ribosomes, and small enigmatic genomes across a large radiation of phyla.</title>
        <authorList>
            <person name="Brown C.T."/>
            <person name="Hug L.A."/>
            <person name="Thomas B.C."/>
            <person name="Sharon I."/>
            <person name="Castelle C.J."/>
            <person name="Singh A."/>
            <person name="Wilkins M.J."/>
            <person name="Williams K.H."/>
            <person name="Banfield J.F."/>
        </authorList>
    </citation>
    <scope>NUCLEOTIDE SEQUENCE [LARGE SCALE GENOMIC DNA]</scope>
</reference>
<sequence>MRDGFGREKVRYPAEDPVVQAYTRQYFHAISDLGVTLTERQRFGYMLDGLAKFLPEEQVREIEADCQAQLIQGA</sequence>
<organism evidence="1 2">
    <name type="scientific">Candidatus Collierbacteria bacterium GW2011_GWC2_43_12</name>
    <dbReference type="NCBI Taxonomy" id="1618390"/>
    <lineage>
        <taxon>Bacteria</taxon>
        <taxon>Candidatus Collieribacteriota</taxon>
    </lineage>
</organism>
<dbReference type="AlphaFoldDB" id="A0A0G1FZ78"/>
<dbReference type="EMBL" id="LCFK01000053">
    <property type="protein sequence ID" value="KKS92038.1"/>
    <property type="molecule type" value="Genomic_DNA"/>
</dbReference>
<gene>
    <name evidence="1" type="ORF">UV68_C0053G0008</name>
</gene>
<dbReference type="Proteomes" id="UP000033980">
    <property type="component" value="Unassembled WGS sequence"/>
</dbReference>
<accession>A0A0G1FZ78</accession>
<evidence type="ECO:0000313" key="2">
    <source>
        <dbReference type="Proteomes" id="UP000033980"/>
    </source>
</evidence>
<comment type="caution">
    <text evidence="1">The sequence shown here is derived from an EMBL/GenBank/DDBJ whole genome shotgun (WGS) entry which is preliminary data.</text>
</comment>
<protein>
    <submittedName>
        <fullName evidence="1">Uncharacterized protein</fullName>
    </submittedName>
</protein>
<name>A0A0G1FZ78_9BACT</name>
<evidence type="ECO:0000313" key="1">
    <source>
        <dbReference type="EMBL" id="KKS92038.1"/>
    </source>
</evidence>
<proteinExistence type="predicted"/>